<evidence type="ECO:0000256" key="1">
    <source>
        <dbReference type="SAM" id="MobiDB-lite"/>
    </source>
</evidence>
<dbReference type="AlphaFoldDB" id="A0A0C9W814"/>
<dbReference type="HOGENOM" id="CLU_1267049_0_0_1"/>
<dbReference type="EMBL" id="KN839917">
    <property type="protein sequence ID" value="KIJ58677.1"/>
    <property type="molecule type" value="Genomic_DNA"/>
</dbReference>
<name>A0A0C9W814_9AGAM</name>
<proteinExistence type="predicted"/>
<evidence type="ECO:0000313" key="2">
    <source>
        <dbReference type="EMBL" id="KIJ58677.1"/>
    </source>
</evidence>
<accession>A0A0C9W814</accession>
<dbReference type="Proteomes" id="UP000053820">
    <property type="component" value="Unassembled WGS sequence"/>
</dbReference>
<keyword evidence="3" id="KW-1185">Reference proteome</keyword>
<sequence length="218" mass="23671">MSTRTVTISMVTCAKYRAQQAESAGNPASTPNNPDGSGSPNPTEGLGRTPSPMEESAITGDHDGSTQHEVVVSTPKGQQNAQVYGTLGVNTSQFAPRVAEGPVPPNVLRHSLEEFPCCIKDEWREQACRPGVHTVYGQNPSCENAECIFAIRWALTELKNDKDSEEATPQQQEAWTQVPECVGDEWLPKLKGIGRYWKLSDTLKKNTNGGSTTALLDE</sequence>
<protein>
    <submittedName>
        <fullName evidence="2">Uncharacterized protein</fullName>
    </submittedName>
</protein>
<organism evidence="2 3">
    <name type="scientific">Hydnomerulius pinastri MD-312</name>
    <dbReference type="NCBI Taxonomy" id="994086"/>
    <lineage>
        <taxon>Eukaryota</taxon>
        <taxon>Fungi</taxon>
        <taxon>Dikarya</taxon>
        <taxon>Basidiomycota</taxon>
        <taxon>Agaricomycotina</taxon>
        <taxon>Agaricomycetes</taxon>
        <taxon>Agaricomycetidae</taxon>
        <taxon>Boletales</taxon>
        <taxon>Boletales incertae sedis</taxon>
        <taxon>Leucogyrophana</taxon>
    </lineage>
</organism>
<reference evidence="2 3" key="1">
    <citation type="submission" date="2014-04" db="EMBL/GenBank/DDBJ databases">
        <title>Evolutionary Origins and Diversification of the Mycorrhizal Mutualists.</title>
        <authorList>
            <consortium name="DOE Joint Genome Institute"/>
            <consortium name="Mycorrhizal Genomics Consortium"/>
            <person name="Kohler A."/>
            <person name="Kuo A."/>
            <person name="Nagy L.G."/>
            <person name="Floudas D."/>
            <person name="Copeland A."/>
            <person name="Barry K.W."/>
            <person name="Cichocki N."/>
            <person name="Veneault-Fourrey C."/>
            <person name="LaButti K."/>
            <person name="Lindquist E.A."/>
            <person name="Lipzen A."/>
            <person name="Lundell T."/>
            <person name="Morin E."/>
            <person name="Murat C."/>
            <person name="Riley R."/>
            <person name="Ohm R."/>
            <person name="Sun H."/>
            <person name="Tunlid A."/>
            <person name="Henrissat B."/>
            <person name="Grigoriev I.V."/>
            <person name="Hibbett D.S."/>
            <person name="Martin F."/>
        </authorList>
    </citation>
    <scope>NUCLEOTIDE SEQUENCE [LARGE SCALE GENOMIC DNA]</scope>
    <source>
        <strain evidence="2 3">MD-312</strain>
    </source>
</reference>
<feature type="region of interest" description="Disordered" evidence="1">
    <location>
        <begin position="19"/>
        <end position="67"/>
    </location>
</feature>
<evidence type="ECO:0000313" key="3">
    <source>
        <dbReference type="Proteomes" id="UP000053820"/>
    </source>
</evidence>
<feature type="compositionally biased region" description="Low complexity" evidence="1">
    <location>
        <begin position="29"/>
        <end position="43"/>
    </location>
</feature>
<gene>
    <name evidence="2" type="ORF">HYDPIDRAFT_171193</name>
</gene>